<organism evidence="1 2">
    <name type="scientific">Pedobacter terrae</name>
    <dbReference type="NCBI Taxonomy" id="405671"/>
    <lineage>
        <taxon>Bacteria</taxon>
        <taxon>Pseudomonadati</taxon>
        <taxon>Bacteroidota</taxon>
        <taxon>Sphingobacteriia</taxon>
        <taxon>Sphingobacteriales</taxon>
        <taxon>Sphingobacteriaceae</taxon>
        <taxon>Pedobacter</taxon>
    </lineage>
</organism>
<dbReference type="EMBL" id="FNCH01000002">
    <property type="protein sequence ID" value="SDF90420.1"/>
    <property type="molecule type" value="Genomic_DNA"/>
</dbReference>
<sequence>MNKPNYLKNFTVDVDQLEGYPLSNWFEKLTWKGQLTSGVEEFFRIIYCGEKCEDGFLKNKEDYPLVVFAENIKTNDKILLFDERIHGYEALLIEEKDFQENYFEQHYSYGSEEVFEVFIWTNTSVDFEDEFGLDGAGEIELLNGKKVDVEYLRLNAFDAFGIIIRNKDQEYIKLVEIELM</sequence>
<dbReference type="Proteomes" id="UP000199643">
    <property type="component" value="Unassembled WGS sequence"/>
</dbReference>
<proteinExistence type="predicted"/>
<reference evidence="2" key="1">
    <citation type="submission" date="2016-10" db="EMBL/GenBank/DDBJ databases">
        <authorList>
            <person name="Varghese N."/>
            <person name="Submissions S."/>
        </authorList>
    </citation>
    <scope>NUCLEOTIDE SEQUENCE [LARGE SCALE GENOMIC DNA]</scope>
    <source>
        <strain evidence="2">DSM 17933</strain>
    </source>
</reference>
<protein>
    <submittedName>
        <fullName evidence="1">Uncharacterized protein</fullName>
    </submittedName>
</protein>
<gene>
    <name evidence="1" type="ORF">SAMN05421827_10262</name>
</gene>
<dbReference type="OrthoDB" id="1030850at2"/>
<name>A0A1G7PYH7_9SPHI</name>
<accession>A0A1G7PYH7</accession>
<dbReference type="RefSeq" id="WP_090496839.1">
    <property type="nucleotide sequence ID" value="NZ_FNCH01000002.1"/>
</dbReference>
<dbReference type="STRING" id="405671.SAMN05421827_10262"/>
<evidence type="ECO:0000313" key="1">
    <source>
        <dbReference type="EMBL" id="SDF90420.1"/>
    </source>
</evidence>
<keyword evidence="2" id="KW-1185">Reference proteome</keyword>
<evidence type="ECO:0000313" key="2">
    <source>
        <dbReference type="Proteomes" id="UP000199643"/>
    </source>
</evidence>
<dbReference type="AlphaFoldDB" id="A0A1G7PYH7"/>